<dbReference type="EMBL" id="JACGCM010000792">
    <property type="protein sequence ID" value="KAF6166381.1"/>
    <property type="molecule type" value="Genomic_DNA"/>
</dbReference>
<keyword evidence="3" id="KW-1185">Reference proteome</keyword>
<dbReference type="InterPro" id="IPR036961">
    <property type="entry name" value="Kinesin_motor_dom_sf"/>
</dbReference>
<dbReference type="SUPFAM" id="SSF52540">
    <property type="entry name" value="P-loop containing nucleoside triphosphate hydrolases"/>
    <property type="match status" value="1"/>
</dbReference>
<dbReference type="AlphaFoldDB" id="A0A7J7NGK9"/>
<feature type="coiled-coil region" evidence="1">
    <location>
        <begin position="292"/>
        <end position="319"/>
    </location>
</feature>
<comment type="caution">
    <text evidence="2">The sequence shown here is derived from an EMBL/GenBank/DDBJ whole genome shotgun (WGS) entry which is preliminary data.</text>
</comment>
<dbReference type="Gene3D" id="3.40.850.10">
    <property type="entry name" value="Kinesin motor domain"/>
    <property type="match status" value="1"/>
</dbReference>
<dbReference type="GO" id="GO:0003777">
    <property type="term" value="F:microtubule motor activity"/>
    <property type="evidence" value="ECO:0007669"/>
    <property type="project" value="InterPro"/>
</dbReference>
<dbReference type="InterPro" id="IPR027417">
    <property type="entry name" value="P-loop_NTPase"/>
</dbReference>
<keyword evidence="1" id="KW-0175">Coiled coil</keyword>
<evidence type="ECO:0000313" key="2">
    <source>
        <dbReference type="EMBL" id="KAF6166381.1"/>
    </source>
</evidence>
<dbReference type="Proteomes" id="UP000541444">
    <property type="component" value="Unassembled WGS sequence"/>
</dbReference>
<dbReference type="GO" id="GO:0015630">
    <property type="term" value="C:microtubule cytoskeleton"/>
    <property type="evidence" value="ECO:0007669"/>
    <property type="project" value="TreeGrafter"/>
</dbReference>
<dbReference type="PANTHER" id="PTHR47972:SF4">
    <property type="entry name" value="KINESIN-LIKE PROTEIN KIN-14L"/>
    <property type="match status" value="1"/>
</dbReference>
<dbReference type="GO" id="GO:0008017">
    <property type="term" value="F:microtubule binding"/>
    <property type="evidence" value="ECO:0007669"/>
    <property type="project" value="TreeGrafter"/>
</dbReference>
<protein>
    <submittedName>
        <fullName evidence="2">Uncharacterized protein</fullName>
    </submittedName>
</protein>
<organism evidence="2 3">
    <name type="scientific">Kingdonia uniflora</name>
    <dbReference type="NCBI Taxonomy" id="39325"/>
    <lineage>
        <taxon>Eukaryota</taxon>
        <taxon>Viridiplantae</taxon>
        <taxon>Streptophyta</taxon>
        <taxon>Embryophyta</taxon>
        <taxon>Tracheophyta</taxon>
        <taxon>Spermatophyta</taxon>
        <taxon>Magnoliopsida</taxon>
        <taxon>Ranunculales</taxon>
        <taxon>Circaeasteraceae</taxon>
        <taxon>Kingdonia</taxon>
    </lineage>
</organism>
<sequence>MARCSSVGDILRYKEFDIQSLFDNIRVALTRMDISEELKEDMEGLEQQYMGLLAFRRRRIKNFEKSPVVGDCAHTSISKFFSSSGDSFCLSLTSLSTIGKEEISVLIERAKLAKQRDTKAVRLQGNYEFDKKNPGEPLKRKTFHLALKEIDMTSIVTKKLYNIRKGFKEGKKVDATPSGVQDSRPPKSATYLLPKKKASSGSTKKHFFEESKIEVQQVIEFYVVGATSLEGEFADCLVGAKSLSSFLIEGYRAMNKIKKLLIMGKPHILDTGNLVNQLLLYKNIEKELVKEKDDLFHEKEILEMKLEKYKLKAGKAKEVAIHEAKKAWDMEKKEEVQQIKGDGSGARKVLDEVRAEADRVNIDSLKHAEDEALVALEAPEAPVVTILEGILPEQILDELTQDTVVGALVESILDQKENIDHELVASFCNGNTDSLKLLSKILPGNGGLSHPDATMHLVKSTNDVLNLMKLGEMNRFVSSTALNNRSSRSHSGD</sequence>
<accession>A0A7J7NGK9</accession>
<proteinExistence type="predicted"/>
<gene>
    <name evidence="2" type="ORF">GIB67_034932</name>
</gene>
<evidence type="ECO:0000313" key="3">
    <source>
        <dbReference type="Proteomes" id="UP000541444"/>
    </source>
</evidence>
<dbReference type="InterPro" id="IPR027640">
    <property type="entry name" value="Kinesin-like_fam"/>
</dbReference>
<dbReference type="PANTHER" id="PTHR47972">
    <property type="entry name" value="KINESIN-LIKE PROTEIN KLP-3"/>
    <property type="match status" value="1"/>
</dbReference>
<dbReference type="GO" id="GO:0007018">
    <property type="term" value="P:microtubule-based movement"/>
    <property type="evidence" value="ECO:0007669"/>
    <property type="project" value="InterPro"/>
</dbReference>
<name>A0A7J7NGK9_9MAGN</name>
<reference evidence="2 3" key="1">
    <citation type="journal article" date="2020" name="IScience">
        <title>Genome Sequencing of the Endangered Kingdonia uniflora (Circaeasteraceae, Ranunculales) Reveals Potential Mechanisms of Evolutionary Specialization.</title>
        <authorList>
            <person name="Sun Y."/>
            <person name="Deng T."/>
            <person name="Zhang A."/>
            <person name="Moore M.J."/>
            <person name="Landis J.B."/>
            <person name="Lin N."/>
            <person name="Zhang H."/>
            <person name="Zhang X."/>
            <person name="Huang J."/>
            <person name="Zhang X."/>
            <person name="Sun H."/>
            <person name="Wang H."/>
        </authorList>
    </citation>
    <scope>NUCLEOTIDE SEQUENCE [LARGE SCALE GENOMIC DNA]</scope>
    <source>
        <strain evidence="2">TB1705</strain>
        <tissue evidence="2">Leaf</tissue>
    </source>
</reference>
<evidence type="ECO:0000256" key="1">
    <source>
        <dbReference type="SAM" id="Coils"/>
    </source>
</evidence>